<evidence type="ECO:0000313" key="1">
    <source>
        <dbReference type="EMBL" id="MCX2819723.1"/>
    </source>
</evidence>
<evidence type="ECO:0000313" key="2">
    <source>
        <dbReference type="Proteomes" id="UP001149411"/>
    </source>
</evidence>
<dbReference type="EMBL" id="RKLV01000011">
    <property type="protein sequence ID" value="MCX2819723.1"/>
    <property type="molecule type" value="Genomic_DNA"/>
</dbReference>
<protein>
    <submittedName>
        <fullName evidence="1">Uncharacterized protein</fullName>
    </submittedName>
</protein>
<comment type="caution">
    <text evidence="1">The sequence shown here is derived from an EMBL/GenBank/DDBJ whole genome shotgun (WGS) entry which is preliminary data.</text>
</comment>
<dbReference type="Proteomes" id="UP001149411">
    <property type="component" value="Unassembled WGS sequence"/>
</dbReference>
<dbReference type="AlphaFoldDB" id="A0A9Q4C5A9"/>
<dbReference type="InterPro" id="IPR055944">
    <property type="entry name" value="DUF7522"/>
</dbReference>
<organism evidence="1 2">
    <name type="scientific">Halorutilus salinus</name>
    <dbReference type="NCBI Taxonomy" id="2487751"/>
    <lineage>
        <taxon>Archaea</taxon>
        <taxon>Methanobacteriati</taxon>
        <taxon>Methanobacteriota</taxon>
        <taxon>Stenosarchaea group</taxon>
        <taxon>Halobacteria</taxon>
        <taxon>Halorutilales</taxon>
        <taxon>Halorutilaceae</taxon>
        <taxon>Halorutilus</taxon>
    </lineage>
</organism>
<name>A0A9Q4C5A9_9EURY</name>
<accession>A0A9Q4C5A9</accession>
<sequence length="127" mass="14101">MPGSETSQGSVVSELRERYPGSVRAVATYDQDSYSLQYSAEGIDDEYSPEDIESIYDDVVLQDVGSVFHETLFHEMGDVRGKIRIFENGTVAHFWPTDDEEGLFVSLDGDADPGIRTLYGIAEGYYG</sequence>
<dbReference type="RefSeq" id="WP_266088250.1">
    <property type="nucleotide sequence ID" value="NZ_RKLV01000011.1"/>
</dbReference>
<reference evidence="1" key="1">
    <citation type="submission" date="2022-09" db="EMBL/GenBank/DDBJ databases">
        <title>Haloadaptaus new haloarchaeum isolated from saline soil.</title>
        <authorList>
            <person name="Duran-Viseras A."/>
            <person name="Sanchez-Porro C."/>
            <person name="Ventosa A."/>
        </authorList>
    </citation>
    <scope>NUCLEOTIDE SEQUENCE</scope>
    <source>
        <strain evidence="1">F3-133</strain>
    </source>
</reference>
<dbReference type="Pfam" id="PF24366">
    <property type="entry name" value="DUF7522"/>
    <property type="match status" value="1"/>
</dbReference>
<proteinExistence type="predicted"/>
<keyword evidence="2" id="KW-1185">Reference proteome</keyword>
<gene>
    <name evidence="1" type="ORF">EGH25_10225</name>
</gene>